<dbReference type="Proteomes" id="UP000239772">
    <property type="component" value="Unassembled WGS sequence"/>
</dbReference>
<keyword evidence="4" id="KW-1185">Reference proteome</keyword>
<reference evidence="4" key="1">
    <citation type="submission" date="2018-03" db="EMBL/GenBank/DDBJ databases">
        <authorList>
            <person name="Sun L."/>
            <person name="Liu H."/>
            <person name="Chen W."/>
            <person name="Huang K."/>
            <person name="Liu W."/>
            <person name="Gao X."/>
        </authorList>
    </citation>
    <scope>NUCLEOTIDE SEQUENCE [LARGE SCALE GENOMIC DNA]</scope>
    <source>
        <strain evidence="4">SH9</strain>
    </source>
</reference>
<feature type="region of interest" description="Disordered" evidence="1">
    <location>
        <begin position="151"/>
        <end position="176"/>
    </location>
</feature>
<feature type="compositionally biased region" description="Polar residues" evidence="1">
    <location>
        <begin position="159"/>
        <end position="172"/>
    </location>
</feature>
<evidence type="ECO:0000313" key="3">
    <source>
        <dbReference type="EMBL" id="PSC04869.1"/>
    </source>
</evidence>
<proteinExistence type="predicted"/>
<dbReference type="EMBL" id="PVZS01000011">
    <property type="protein sequence ID" value="PSC04869.1"/>
    <property type="molecule type" value="Genomic_DNA"/>
</dbReference>
<name>A0A2T1HTK6_9HYPH</name>
<accession>A0A2T1HTK6</accession>
<gene>
    <name evidence="3" type="ORF">SLNSH_11525</name>
</gene>
<organism evidence="3 4">
    <name type="scientific">Alsobacter soli</name>
    <dbReference type="NCBI Taxonomy" id="2109933"/>
    <lineage>
        <taxon>Bacteria</taxon>
        <taxon>Pseudomonadati</taxon>
        <taxon>Pseudomonadota</taxon>
        <taxon>Alphaproteobacteria</taxon>
        <taxon>Hyphomicrobiales</taxon>
        <taxon>Alsobacteraceae</taxon>
        <taxon>Alsobacter</taxon>
    </lineage>
</organism>
<feature type="compositionally biased region" description="Basic and acidic residues" evidence="1">
    <location>
        <begin position="282"/>
        <end position="294"/>
    </location>
</feature>
<dbReference type="OrthoDB" id="7204249at2"/>
<dbReference type="InterPro" id="IPR019060">
    <property type="entry name" value="DUF2382"/>
</dbReference>
<comment type="caution">
    <text evidence="3">The sequence shown here is derived from an EMBL/GenBank/DDBJ whole genome shotgun (WGS) entry which is preliminary data.</text>
</comment>
<sequence>MSGTGARNVTAMFKSRAEAERAVQALTEEGFAREDIRMVEGNQSASGYNEEYSGSGEGFWASLRDLFFPEEDRHVYAEGLRRGGYLVSVRTTPDTYERAADILDDEGTLDLDQREAAWRSQGWSGYAGSDYAGTASTGTSAPVSASSMGAAGSYGGPTSGSATDRMASTGQSGRAEEVIPIAEEQLRVGKRIREGGRVRVRSYVVEEPVSEQVTLREERVSVERRPVDRELAGDIDPFKERTVELDEKAEQAVVAKEARVREELVVRKDVENRKETINDTVRRTEVDVQDERANKLGTGTTGEPPRR</sequence>
<feature type="domain" description="DUF2382" evidence="2">
    <location>
        <begin position="179"/>
        <end position="288"/>
    </location>
</feature>
<evidence type="ECO:0000259" key="2">
    <source>
        <dbReference type="Pfam" id="PF09557"/>
    </source>
</evidence>
<protein>
    <recommendedName>
        <fullName evidence="2">DUF2382 domain-containing protein</fullName>
    </recommendedName>
</protein>
<dbReference type="Pfam" id="PF09557">
    <property type="entry name" value="DUF2382"/>
    <property type="match status" value="1"/>
</dbReference>
<dbReference type="AlphaFoldDB" id="A0A2T1HTK6"/>
<feature type="region of interest" description="Disordered" evidence="1">
    <location>
        <begin position="282"/>
        <end position="307"/>
    </location>
</feature>
<dbReference type="PANTHER" id="PTHR38463">
    <property type="entry name" value="STRESS RESPONSE PROTEIN YSNF"/>
    <property type="match status" value="1"/>
</dbReference>
<dbReference type="PANTHER" id="PTHR38463:SF1">
    <property type="entry name" value="STRESS RESPONSE PROTEIN YSNF"/>
    <property type="match status" value="1"/>
</dbReference>
<evidence type="ECO:0000313" key="4">
    <source>
        <dbReference type="Proteomes" id="UP000239772"/>
    </source>
</evidence>
<evidence type="ECO:0000256" key="1">
    <source>
        <dbReference type="SAM" id="MobiDB-lite"/>
    </source>
</evidence>
<dbReference type="InterPro" id="IPR052967">
    <property type="entry name" value="Stress_Response_Assoc"/>
</dbReference>